<evidence type="ECO:0000313" key="2">
    <source>
        <dbReference type="EMBL" id="RGC49257.1"/>
    </source>
</evidence>
<dbReference type="AlphaFoldDB" id="A0A3E2XQ79"/>
<dbReference type="InterPro" id="IPR014976">
    <property type="entry name" value="AbpA_HamA_C"/>
</dbReference>
<name>A0A3E2XQ79_9FIRM</name>
<gene>
    <name evidence="2" type="ORF">DW747_04710</name>
</gene>
<dbReference type="Pfam" id="PF08878">
    <property type="entry name" value="HamA"/>
    <property type="match status" value="1"/>
</dbReference>
<reference evidence="2 3" key="1">
    <citation type="submission" date="2018-08" db="EMBL/GenBank/DDBJ databases">
        <title>A genome reference for cultivated species of the human gut microbiota.</title>
        <authorList>
            <person name="Zou Y."/>
            <person name="Xue W."/>
            <person name="Luo G."/>
        </authorList>
    </citation>
    <scope>NUCLEOTIDE SEQUENCE [LARGE SCALE GENOMIC DNA]</scope>
    <source>
        <strain evidence="2 3">AM28-39</strain>
    </source>
</reference>
<keyword evidence="3" id="KW-1185">Reference proteome</keyword>
<evidence type="ECO:0000313" key="3">
    <source>
        <dbReference type="Proteomes" id="UP000261231"/>
    </source>
</evidence>
<feature type="domain" description="Anti-bacteriophage protein A/HamA C-terminal" evidence="1">
    <location>
        <begin position="204"/>
        <end position="484"/>
    </location>
</feature>
<dbReference type="Proteomes" id="UP000261231">
    <property type="component" value="Unassembled WGS sequence"/>
</dbReference>
<organism evidence="2 3">
    <name type="scientific">Coprococcus catus</name>
    <dbReference type="NCBI Taxonomy" id="116085"/>
    <lineage>
        <taxon>Bacteria</taxon>
        <taxon>Bacillati</taxon>
        <taxon>Bacillota</taxon>
        <taxon>Clostridia</taxon>
        <taxon>Lachnospirales</taxon>
        <taxon>Lachnospiraceae</taxon>
        <taxon>Coprococcus</taxon>
    </lineage>
</organism>
<comment type="caution">
    <text evidence="2">The sequence shown here is derived from an EMBL/GenBank/DDBJ whole genome shotgun (WGS) entry which is preliminary data.</text>
</comment>
<sequence length="494" mass="54410">MVCFGSLLKTLMTSTQAGVQQQDVCSELIMAVGGDSIIGDHTKISRLRDSQANVPDEAINGAKKVIFEDVVSRLNGDLLSKFILEDRIPVIVLALKDILSKDSISISMHLGKYKKSELLSMVDVDAAEFLACFLIYTCAEVANRNGKDGKTNFITKDYVDAFESQRDSINIITAPVIRTQQLQGTLNRDDFDQIFIESEGAGQLNNPNYSQVRLFYLDIENNEFSYDCLDDFLVDNIGYYVLSRTEMQNLRDRHKEHSACLRAIRAMNQHGTPGEKGTGNDLGEVMVYAFLEDVLGAPKIFTKAEIVAGTPGSRTDGVHLLKLNDGGCDKYQLVLAASDITGNIKNAVDSVIQRLDDIVGVSGNERKMVDRAVLSSSFDADTTTYLKSILIPSRASSGRPDISFGIFIGYSLGIDPSQYNNDTYRTKAMEKMKQDVEDIAPYISAQLANAAIVSNSNIANHSFYFYFMPFDDADNDKDEIMQNLLSGGVGNGTI</sequence>
<proteinExistence type="predicted"/>
<accession>A0A3E2XQ79</accession>
<dbReference type="EMBL" id="QVFD01000003">
    <property type="protein sequence ID" value="RGC49257.1"/>
    <property type="molecule type" value="Genomic_DNA"/>
</dbReference>
<dbReference type="OrthoDB" id="4964195at2"/>
<protein>
    <submittedName>
        <fullName evidence="2">DUF1837 domain-containing protein</fullName>
    </submittedName>
</protein>
<evidence type="ECO:0000259" key="1">
    <source>
        <dbReference type="Pfam" id="PF08878"/>
    </source>
</evidence>
<dbReference type="RefSeq" id="WP_117539149.1">
    <property type="nucleotide sequence ID" value="NZ_QVFD01000003.1"/>
</dbReference>